<proteinExistence type="inferred from homology"/>
<reference evidence="5 8" key="3">
    <citation type="submission" date="2024-10" db="EMBL/GenBank/DDBJ databases">
        <title>The Natural Products Discovery Center: Release of the First 8490 Sequenced Strains for Exploring Actinobacteria Biosynthetic Diversity.</title>
        <authorList>
            <person name="Kalkreuter E."/>
            <person name="Kautsar S.A."/>
            <person name="Yang D."/>
            <person name="Bader C.D."/>
            <person name="Teijaro C.N."/>
            <person name="Fluegel L."/>
            <person name="Davis C.M."/>
            <person name="Simpson J.R."/>
            <person name="Lauterbach L."/>
            <person name="Steele A.D."/>
            <person name="Gui C."/>
            <person name="Meng S."/>
            <person name="Li G."/>
            <person name="Viehrig K."/>
            <person name="Ye F."/>
            <person name="Su P."/>
            <person name="Kiefer A.F."/>
            <person name="Nichols A."/>
            <person name="Cepeda A.J."/>
            <person name="Yan W."/>
            <person name="Fan B."/>
            <person name="Jiang Y."/>
            <person name="Adhikari A."/>
            <person name="Zheng C.-J."/>
            <person name="Schuster L."/>
            <person name="Cowan T.M."/>
            <person name="Smanski M.J."/>
            <person name="Chevrette M.G."/>
            <person name="De Carvalho L.P.S."/>
            <person name="Shen B."/>
        </authorList>
    </citation>
    <scope>NUCLEOTIDE SEQUENCE [LARGE SCALE GENOMIC DNA]</scope>
    <source>
        <strain evidence="5 8">NPDC020327</strain>
    </source>
</reference>
<dbReference type="RefSeq" id="WP_055470892.1">
    <property type="nucleotide sequence ID" value="NZ_JBIRWE010000001.1"/>
</dbReference>
<dbReference type="EMBL" id="MN707952">
    <property type="protein sequence ID" value="QIQ51169.1"/>
    <property type="molecule type" value="Genomic_DNA"/>
</dbReference>
<reference evidence="6" key="1">
    <citation type="submission" date="2019-11" db="EMBL/GenBank/DDBJ databases">
        <title>Nitric oxide as a source for bacterial triazole biosynthesis.</title>
        <authorList>
            <person name="Du Y.-L."/>
        </authorList>
    </citation>
    <scope>NUCLEOTIDE SEQUENCE</scope>
    <source>
        <strain evidence="6">ATCC 14510</strain>
    </source>
</reference>
<dbReference type="EMBL" id="MT543149">
    <property type="protein sequence ID" value="QLM04710.1"/>
    <property type="molecule type" value="Genomic_DNA"/>
</dbReference>
<dbReference type="AlphaFoldDB" id="A0A6G9KI21"/>
<dbReference type="PANTHER" id="PTHR43736">
    <property type="entry name" value="ADP-RIBOSE PYROPHOSPHATASE"/>
    <property type="match status" value="1"/>
</dbReference>
<dbReference type="PROSITE" id="PS51462">
    <property type="entry name" value="NUDIX"/>
    <property type="match status" value="1"/>
</dbReference>
<protein>
    <submittedName>
        <fullName evidence="7">8-AzgC</fullName>
    </submittedName>
    <submittedName>
        <fullName evidence="5">NUDIX domain-containing protein</fullName>
    </submittedName>
    <submittedName>
        <fullName evidence="6">PtnD</fullName>
    </submittedName>
</protein>
<accession>A0A6G9KI21</accession>
<name>A0A6G9KI21_9ACTN</name>
<dbReference type="Proteomes" id="UP001611548">
    <property type="component" value="Unassembled WGS sequence"/>
</dbReference>
<evidence type="ECO:0000313" key="8">
    <source>
        <dbReference type="Proteomes" id="UP001611548"/>
    </source>
</evidence>
<dbReference type="SUPFAM" id="SSF55729">
    <property type="entry name" value="Acyl-CoA N-acyltransferases (Nat)"/>
    <property type="match status" value="1"/>
</dbReference>
<dbReference type="InterPro" id="IPR020084">
    <property type="entry name" value="NUDIX_hydrolase_CS"/>
</dbReference>
<dbReference type="Gene3D" id="3.90.79.10">
    <property type="entry name" value="Nucleoside Triphosphate Pyrophosphohydrolase"/>
    <property type="match status" value="1"/>
</dbReference>
<organism evidence="6">
    <name type="scientific">Streptomyces pathocidini</name>
    <dbReference type="NCBI Taxonomy" id="1650571"/>
    <lineage>
        <taxon>Bacteria</taxon>
        <taxon>Bacillati</taxon>
        <taxon>Actinomycetota</taxon>
        <taxon>Actinomycetes</taxon>
        <taxon>Kitasatosporales</taxon>
        <taxon>Streptomycetaceae</taxon>
        <taxon>Streptomyces</taxon>
    </lineage>
</organism>
<dbReference type="Gene3D" id="3.40.630.30">
    <property type="match status" value="1"/>
</dbReference>
<dbReference type="PROSITE" id="PS00893">
    <property type="entry name" value="NUDIX_BOX"/>
    <property type="match status" value="1"/>
</dbReference>
<dbReference type="Pfam" id="PF00293">
    <property type="entry name" value="NUDIX"/>
    <property type="match status" value="1"/>
</dbReference>
<evidence type="ECO:0000313" key="5">
    <source>
        <dbReference type="EMBL" id="MFI1962715.1"/>
    </source>
</evidence>
<dbReference type="InterPro" id="IPR015797">
    <property type="entry name" value="NUDIX_hydrolase-like_dom_sf"/>
</dbReference>
<evidence type="ECO:0000256" key="1">
    <source>
        <dbReference type="ARBA" id="ARBA00005582"/>
    </source>
</evidence>
<dbReference type="InterPro" id="IPR020476">
    <property type="entry name" value="Nudix_hydrolase"/>
</dbReference>
<dbReference type="InterPro" id="IPR000086">
    <property type="entry name" value="NUDIX_hydrolase_dom"/>
</dbReference>
<dbReference type="PANTHER" id="PTHR43736:SF1">
    <property type="entry name" value="DIHYDRONEOPTERIN TRIPHOSPHATE DIPHOSPHATASE"/>
    <property type="match status" value="1"/>
</dbReference>
<sequence>MLAHDGDNWHILLVRRGKEPFQGRWALPGGKVGADEDATTAARRELQEETGLRATDTELIPLSWRTSPDRDPRGRYVSLVYAALLPQPQQVHGGGDAAAAWWQPLPVPPRGFPDPAAEQHFAFDHAAILRELLPAAPHGRSAVPHIREATAADGQEIRRLLKSHALGDGAAGHPATGGLGPRTHVAALGSFLVGCAGLPPNGDPAAKDRILVHPRWQGRGIEQELAAVQAQEHRPP</sequence>
<gene>
    <name evidence="6" type="primary">ptnD</name>
    <name evidence="5" type="ORF">ACH429_00975</name>
</gene>
<reference evidence="7" key="2">
    <citation type="submission" date="2020-05" db="EMBL/GenBank/DDBJ databases">
        <authorList>
            <person name="Huang W."/>
        </authorList>
    </citation>
    <scope>NUCLEOTIDE SEQUENCE</scope>
    <source>
        <strain evidence="7">CGMCC4.1633</strain>
    </source>
</reference>
<evidence type="ECO:0000256" key="3">
    <source>
        <dbReference type="RuleBase" id="RU003476"/>
    </source>
</evidence>
<dbReference type="SUPFAM" id="SSF55811">
    <property type="entry name" value="Nudix"/>
    <property type="match status" value="1"/>
</dbReference>
<comment type="similarity">
    <text evidence="1 3">Belongs to the Nudix hydrolase family.</text>
</comment>
<evidence type="ECO:0000313" key="7">
    <source>
        <dbReference type="EMBL" id="QLM04710.1"/>
    </source>
</evidence>
<dbReference type="InterPro" id="IPR016181">
    <property type="entry name" value="Acyl_CoA_acyltransferase"/>
</dbReference>
<dbReference type="GO" id="GO:0016787">
    <property type="term" value="F:hydrolase activity"/>
    <property type="evidence" value="ECO:0007669"/>
    <property type="project" value="UniProtKB-KW"/>
</dbReference>
<dbReference type="EMBL" id="JBIRWE010000001">
    <property type="protein sequence ID" value="MFI1962715.1"/>
    <property type="molecule type" value="Genomic_DNA"/>
</dbReference>
<evidence type="ECO:0000256" key="2">
    <source>
        <dbReference type="ARBA" id="ARBA00022801"/>
    </source>
</evidence>
<feature type="domain" description="Nudix hydrolase" evidence="4">
    <location>
        <begin position="1"/>
        <end position="127"/>
    </location>
</feature>
<keyword evidence="8" id="KW-1185">Reference proteome</keyword>
<evidence type="ECO:0000313" key="6">
    <source>
        <dbReference type="EMBL" id="QIQ51169.1"/>
    </source>
</evidence>
<dbReference type="PRINTS" id="PR00502">
    <property type="entry name" value="NUDIXFAMILY"/>
</dbReference>
<dbReference type="CDD" id="cd18873">
    <property type="entry name" value="NUDIX_NadM_like"/>
    <property type="match status" value="1"/>
</dbReference>
<evidence type="ECO:0000259" key="4">
    <source>
        <dbReference type="PROSITE" id="PS51462"/>
    </source>
</evidence>
<keyword evidence="2 3" id="KW-0378">Hydrolase</keyword>